<protein>
    <submittedName>
        <fullName evidence="2">Uncharacterized protein</fullName>
    </submittedName>
</protein>
<dbReference type="AlphaFoldDB" id="A0A0G4H1B5"/>
<accession>A0A0G4H1B5</accession>
<gene>
    <name evidence="2" type="ORF">Cvel_24283</name>
</gene>
<feature type="transmembrane region" description="Helical" evidence="1">
    <location>
        <begin position="105"/>
        <end position="125"/>
    </location>
</feature>
<feature type="transmembrane region" description="Helical" evidence="1">
    <location>
        <begin position="20"/>
        <end position="41"/>
    </location>
</feature>
<sequence>MIVESEKNRLRRARSFGAQFALAILFYASGLSESFVVPRVTSLSFVAQRSWRLLVPLVAGWLLFVWPVIWICREFYNEGRPLGGGEWNFVTGLSQFFQVIGQSGTLHLCFLAVLFVFGLMNHAFFRFVSRRQVGDSAPRSEKRCATVGRGVTGLTLVSLFSVGVVAGCGYEPAMLLLALPHFCTVGCVWVQCWIRERPVPNWFSPAVLVLNVGVSIGLANVGFPGVQWLHMVANFNLFYMQGFIDGEFRSENESLFGDGSLLGKRCSWLWKRVSDL</sequence>
<keyword evidence="1" id="KW-0812">Transmembrane</keyword>
<evidence type="ECO:0000256" key="1">
    <source>
        <dbReference type="SAM" id="Phobius"/>
    </source>
</evidence>
<dbReference type="VEuPathDB" id="CryptoDB:Cvel_24283"/>
<feature type="transmembrane region" description="Helical" evidence="1">
    <location>
        <begin position="173"/>
        <end position="194"/>
    </location>
</feature>
<keyword evidence="1" id="KW-1133">Transmembrane helix</keyword>
<evidence type="ECO:0000313" key="2">
    <source>
        <dbReference type="EMBL" id="CEM37387.1"/>
    </source>
</evidence>
<feature type="transmembrane region" description="Helical" evidence="1">
    <location>
        <begin position="146"/>
        <end position="167"/>
    </location>
</feature>
<dbReference type="PhylomeDB" id="A0A0G4H1B5"/>
<name>A0A0G4H1B5_9ALVE</name>
<feature type="transmembrane region" description="Helical" evidence="1">
    <location>
        <begin position="53"/>
        <end position="71"/>
    </location>
</feature>
<dbReference type="EMBL" id="CDMZ01001772">
    <property type="protein sequence ID" value="CEM37387.1"/>
    <property type="molecule type" value="Genomic_DNA"/>
</dbReference>
<reference evidence="2" key="1">
    <citation type="submission" date="2014-11" db="EMBL/GenBank/DDBJ databases">
        <authorList>
            <person name="Otto D Thomas"/>
            <person name="Naeem Raeece"/>
        </authorList>
    </citation>
    <scope>NUCLEOTIDE SEQUENCE</scope>
</reference>
<keyword evidence="1" id="KW-0472">Membrane</keyword>
<feature type="transmembrane region" description="Helical" evidence="1">
    <location>
        <begin position="206"/>
        <end position="230"/>
    </location>
</feature>
<organism evidence="2">
    <name type="scientific">Chromera velia CCMP2878</name>
    <dbReference type="NCBI Taxonomy" id="1169474"/>
    <lineage>
        <taxon>Eukaryota</taxon>
        <taxon>Sar</taxon>
        <taxon>Alveolata</taxon>
        <taxon>Colpodellida</taxon>
        <taxon>Chromeraceae</taxon>
        <taxon>Chromera</taxon>
    </lineage>
</organism>
<proteinExistence type="predicted"/>